<evidence type="ECO:0000256" key="1">
    <source>
        <dbReference type="SAM" id="MobiDB-lite"/>
    </source>
</evidence>
<sequence>MSTKYSDIDSPAIKTFAPTTKRFWDCDFGTYLDDPCNWCSFRNNAKSDSSTAMASRVADLEDDDNEALLGASRPSYDFHEESAFEYVFCFGGPPTACDEEPSSEEDIDVKEITTGQSSSTAPNTVLPQSSDTPSKAAAYVKRRRKSCFGIDALSIVSEEPSTMTAIHNAEQGQQLTKELNKTFQLIGLDAEDEINGDYNDINNERVKSVGES</sequence>
<feature type="region of interest" description="Disordered" evidence="1">
    <location>
        <begin position="112"/>
        <end position="134"/>
    </location>
</feature>
<gene>
    <name evidence="2" type="ORF">LDAN0321_LOCUS7023</name>
</gene>
<organism evidence="2">
    <name type="scientific">Leptocylindrus danicus</name>
    <dbReference type="NCBI Taxonomy" id="163516"/>
    <lineage>
        <taxon>Eukaryota</taxon>
        <taxon>Sar</taxon>
        <taxon>Stramenopiles</taxon>
        <taxon>Ochrophyta</taxon>
        <taxon>Bacillariophyta</taxon>
        <taxon>Coscinodiscophyceae</taxon>
        <taxon>Chaetocerotophycidae</taxon>
        <taxon>Leptocylindrales</taxon>
        <taxon>Leptocylindraceae</taxon>
        <taxon>Leptocylindrus</taxon>
    </lineage>
</organism>
<proteinExistence type="predicted"/>
<reference evidence="2" key="1">
    <citation type="submission" date="2021-01" db="EMBL/GenBank/DDBJ databases">
        <authorList>
            <person name="Corre E."/>
            <person name="Pelletier E."/>
            <person name="Niang G."/>
            <person name="Scheremetjew M."/>
            <person name="Finn R."/>
            <person name="Kale V."/>
            <person name="Holt S."/>
            <person name="Cochrane G."/>
            <person name="Meng A."/>
            <person name="Brown T."/>
            <person name="Cohen L."/>
        </authorList>
    </citation>
    <scope>NUCLEOTIDE SEQUENCE</scope>
    <source>
        <strain evidence="2">B650</strain>
    </source>
</reference>
<dbReference type="AlphaFoldDB" id="A0A7S2K921"/>
<protein>
    <submittedName>
        <fullName evidence="2">Uncharacterized protein</fullName>
    </submittedName>
</protein>
<dbReference type="EMBL" id="HBGY01011083">
    <property type="protein sequence ID" value="CAD9569877.1"/>
    <property type="molecule type" value="Transcribed_RNA"/>
</dbReference>
<evidence type="ECO:0000313" key="2">
    <source>
        <dbReference type="EMBL" id="CAD9569877.1"/>
    </source>
</evidence>
<feature type="compositionally biased region" description="Polar residues" evidence="1">
    <location>
        <begin position="113"/>
        <end position="133"/>
    </location>
</feature>
<accession>A0A7S2K921</accession>
<name>A0A7S2K921_9STRA</name>